<comment type="caution">
    <text evidence="2">The sequence shown here is derived from an EMBL/GenBank/DDBJ whole genome shotgun (WGS) entry which is preliminary data.</text>
</comment>
<keyword evidence="3" id="KW-1185">Reference proteome</keyword>
<organism evidence="2 3">
    <name type="scientific">Smittium mucronatum</name>
    <dbReference type="NCBI Taxonomy" id="133383"/>
    <lineage>
        <taxon>Eukaryota</taxon>
        <taxon>Fungi</taxon>
        <taxon>Fungi incertae sedis</taxon>
        <taxon>Zoopagomycota</taxon>
        <taxon>Kickxellomycotina</taxon>
        <taxon>Harpellomycetes</taxon>
        <taxon>Harpellales</taxon>
        <taxon>Legeriomycetaceae</taxon>
        <taxon>Smittium</taxon>
    </lineage>
</organism>
<evidence type="ECO:0000313" key="3">
    <source>
        <dbReference type="Proteomes" id="UP000187455"/>
    </source>
</evidence>
<feature type="signal peptide" evidence="1">
    <location>
        <begin position="1"/>
        <end position="20"/>
    </location>
</feature>
<sequence length="91" mass="9977">MQKIFISWLALSRVSTVVSAVVLGTATSSTHRVSRSVITRIYLFPLSEIENGPTKSIDTISNGSDTIIGCSSPGVCNVEYFVSWHVLQVWM</sequence>
<evidence type="ECO:0000256" key="1">
    <source>
        <dbReference type="SAM" id="SignalP"/>
    </source>
</evidence>
<dbReference type="OrthoDB" id="5572271at2759"/>
<feature type="chain" id="PRO_5012277299" description="Secreted protein" evidence="1">
    <location>
        <begin position="21"/>
        <end position="91"/>
    </location>
</feature>
<reference evidence="2 3" key="1">
    <citation type="journal article" date="2016" name="Mol. Biol. Evol.">
        <title>Genome-Wide Survey of Gut Fungi (Harpellales) Reveals the First Horizontally Transferred Ubiquitin Gene from a Mosquito Host.</title>
        <authorList>
            <person name="Wang Y."/>
            <person name="White M.M."/>
            <person name="Kvist S."/>
            <person name="Moncalvo J.M."/>
        </authorList>
    </citation>
    <scope>NUCLEOTIDE SEQUENCE [LARGE SCALE GENOMIC DNA]</scope>
    <source>
        <strain evidence="2 3">ALG-7-W6</strain>
    </source>
</reference>
<protein>
    <recommendedName>
        <fullName evidence="4">Secreted protein</fullName>
    </recommendedName>
</protein>
<evidence type="ECO:0000313" key="2">
    <source>
        <dbReference type="EMBL" id="OLY85487.1"/>
    </source>
</evidence>
<gene>
    <name evidence="2" type="ORF">AYI68_g318</name>
</gene>
<name>A0A1R0H8Q7_9FUNG</name>
<proteinExistence type="predicted"/>
<accession>A0A1R0H8Q7</accession>
<dbReference type="EMBL" id="LSSL01000095">
    <property type="protein sequence ID" value="OLY85487.1"/>
    <property type="molecule type" value="Genomic_DNA"/>
</dbReference>
<dbReference type="Proteomes" id="UP000187455">
    <property type="component" value="Unassembled WGS sequence"/>
</dbReference>
<evidence type="ECO:0008006" key="4">
    <source>
        <dbReference type="Google" id="ProtNLM"/>
    </source>
</evidence>
<dbReference type="AlphaFoldDB" id="A0A1R0H8Q7"/>
<keyword evidence="1" id="KW-0732">Signal</keyword>